<dbReference type="RefSeq" id="WP_020544649.1">
    <property type="nucleotide sequence ID" value="NZ_CP068985.1"/>
</dbReference>
<name>A0ABX8TXQ7_9ACTN</name>
<proteinExistence type="predicted"/>
<protein>
    <submittedName>
        <fullName evidence="1">Uncharacterized protein</fullName>
    </submittedName>
</protein>
<dbReference type="Proteomes" id="UP000824681">
    <property type="component" value="Chromosome"/>
</dbReference>
<accession>A0ABX8TXQ7</accession>
<dbReference type="EMBL" id="CP068985">
    <property type="protein sequence ID" value="QYC40222.1"/>
    <property type="molecule type" value="Genomic_DNA"/>
</dbReference>
<reference evidence="1 2" key="1">
    <citation type="journal article" date="2021" name="ACS Chem. Biol.">
        <title>Genomic-Led Discovery of a Novel Glycopeptide Antibiotic by Nonomuraea coxensis DSM 45129.</title>
        <authorList>
            <person name="Yushchuk O."/>
            <person name="Vior N.M."/>
            <person name="Andreo-Vidal A."/>
            <person name="Berini F."/>
            <person name="Ruckert C."/>
            <person name="Busche T."/>
            <person name="Binda E."/>
            <person name="Kalinowski J."/>
            <person name="Truman A.W."/>
            <person name="Marinelli F."/>
        </authorList>
    </citation>
    <scope>NUCLEOTIDE SEQUENCE [LARGE SCALE GENOMIC DNA]</scope>
    <source>
        <strain evidence="1 2">DSM 45129</strain>
    </source>
</reference>
<keyword evidence="2" id="KW-1185">Reference proteome</keyword>
<sequence>MNSRYRAVLCPAAELTLLALHTAISIGATLARIAARNWDLATAEHTAEQAAAHLIARAVETTGDPDPHPRYAGIDFTRVPVLGIRAHRRADALIIDVWDTDPTPPNPVSLDEHMAAMVVLARRWATYPAQCGGKVIWAEIAAPPHHPAALATVHPLQPQTCLAVVANADNAAAYGERPA</sequence>
<gene>
    <name evidence="1" type="ORF">Nocox_13020</name>
</gene>
<evidence type="ECO:0000313" key="2">
    <source>
        <dbReference type="Proteomes" id="UP000824681"/>
    </source>
</evidence>
<organism evidence="1 2">
    <name type="scientific">Nonomuraea coxensis DSM 45129</name>
    <dbReference type="NCBI Taxonomy" id="1122611"/>
    <lineage>
        <taxon>Bacteria</taxon>
        <taxon>Bacillati</taxon>
        <taxon>Actinomycetota</taxon>
        <taxon>Actinomycetes</taxon>
        <taxon>Streptosporangiales</taxon>
        <taxon>Streptosporangiaceae</taxon>
        <taxon>Nonomuraea</taxon>
    </lineage>
</organism>
<evidence type="ECO:0000313" key="1">
    <source>
        <dbReference type="EMBL" id="QYC40222.1"/>
    </source>
</evidence>